<gene>
    <name evidence="5" type="ORF">OE88DRAFT_1804481</name>
</gene>
<evidence type="ECO:0000259" key="4">
    <source>
        <dbReference type="Pfam" id="PF03364"/>
    </source>
</evidence>
<dbReference type="AlphaFoldDB" id="A0A5C3NE95"/>
<comment type="subunit">
    <text evidence="2">Interacts with coenzyme Q.</text>
</comment>
<feature type="domain" description="Coenzyme Q-binding protein COQ10 START" evidence="4">
    <location>
        <begin position="56"/>
        <end position="219"/>
    </location>
</feature>
<dbReference type="Pfam" id="PF03364">
    <property type="entry name" value="Polyketide_cyc"/>
    <property type="match status" value="1"/>
</dbReference>
<name>A0A5C3NE95_9AGAM</name>
<dbReference type="OrthoDB" id="292693at2759"/>
<dbReference type="GO" id="GO:0045333">
    <property type="term" value="P:cellular respiration"/>
    <property type="evidence" value="ECO:0007669"/>
    <property type="project" value="InterPro"/>
</dbReference>
<evidence type="ECO:0000256" key="3">
    <source>
        <dbReference type="ARBA" id="ARBA00024947"/>
    </source>
</evidence>
<protein>
    <recommendedName>
        <fullName evidence="4">Coenzyme Q-binding protein COQ10 START domain-containing protein</fullName>
    </recommendedName>
</protein>
<keyword evidence="6" id="KW-1185">Reference proteome</keyword>
<reference evidence="5 6" key="1">
    <citation type="journal article" date="2019" name="Nat. Ecol. Evol.">
        <title>Megaphylogeny resolves global patterns of mushroom evolution.</title>
        <authorList>
            <person name="Varga T."/>
            <person name="Krizsan K."/>
            <person name="Foldi C."/>
            <person name="Dima B."/>
            <person name="Sanchez-Garcia M."/>
            <person name="Sanchez-Ramirez S."/>
            <person name="Szollosi G.J."/>
            <person name="Szarkandi J.G."/>
            <person name="Papp V."/>
            <person name="Albert L."/>
            <person name="Andreopoulos W."/>
            <person name="Angelini C."/>
            <person name="Antonin V."/>
            <person name="Barry K.W."/>
            <person name="Bougher N.L."/>
            <person name="Buchanan P."/>
            <person name="Buyck B."/>
            <person name="Bense V."/>
            <person name="Catcheside P."/>
            <person name="Chovatia M."/>
            <person name="Cooper J."/>
            <person name="Damon W."/>
            <person name="Desjardin D."/>
            <person name="Finy P."/>
            <person name="Geml J."/>
            <person name="Haridas S."/>
            <person name="Hughes K."/>
            <person name="Justo A."/>
            <person name="Karasinski D."/>
            <person name="Kautmanova I."/>
            <person name="Kiss B."/>
            <person name="Kocsube S."/>
            <person name="Kotiranta H."/>
            <person name="LaButti K.M."/>
            <person name="Lechner B.E."/>
            <person name="Liimatainen K."/>
            <person name="Lipzen A."/>
            <person name="Lukacs Z."/>
            <person name="Mihaltcheva S."/>
            <person name="Morgado L.N."/>
            <person name="Niskanen T."/>
            <person name="Noordeloos M.E."/>
            <person name="Ohm R.A."/>
            <person name="Ortiz-Santana B."/>
            <person name="Ovrebo C."/>
            <person name="Racz N."/>
            <person name="Riley R."/>
            <person name="Savchenko A."/>
            <person name="Shiryaev A."/>
            <person name="Soop K."/>
            <person name="Spirin V."/>
            <person name="Szebenyi C."/>
            <person name="Tomsovsky M."/>
            <person name="Tulloss R.E."/>
            <person name="Uehling J."/>
            <person name="Grigoriev I.V."/>
            <person name="Vagvolgyi C."/>
            <person name="Papp T."/>
            <person name="Martin F.M."/>
            <person name="Miettinen O."/>
            <person name="Hibbett D.S."/>
            <person name="Nagy L.G."/>
        </authorList>
    </citation>
    <scope>NUCLEOTIDE SEQUENCE [LARGE SCALE GENOMIC DNA]</scope>
    <source>
        <strain evidence="5 6">OMC1185</strain>
    </source>
</reference>
<evidence type="ECO:0000256" key="1">
    <source>
        <dbReference type="ARBA" id="ARBA00006885"/>
    </source>
</evidence>
<dbReference type="InterPro" id="IPR044996">
    <property type="entry name" value="COQ10-like"/>
</dbReference>
<dbReference type="Gene3D" id="3.30.530.20">
    <property type="match status" value="1"/>
</dbReference>
<dbReference type="CDD" id="cd07813">
    <property type="entry name" value="COQ10p_like"/>
    <property type="match status" value="1"/>
</dbReference>
<dbReference type="Proteomes" id="UP000305948">
    <property type="component" value="Unassembled WGS sequence"/>
</dbReference>
<comment type="similarity">
    <text evidence="1">Belongs to the COQ10 family.</text>
</comment>
<comment type="function">
    <text evidence="3">Required for the function of coenzyme Q in the respiratory chain. May serve as a chaperone or may be involved in the transport of Q6 from its site of synthesis to the catalytic sites of the respiratory complexes.</text>
</comment>
<dbReference type="STRING" id="5364.A0A5C3NE95"/>
<dbReference type="PANTHER" id="PTHR12901">
    <property type="entry name" value="SPERM PROTEIN HOMOLOG"/>
    <property type="match status" value="1"/>
</dbReference>
<dbReference type="GO" id="GO:0005739">
    <property type="term" value="C:mitochondrion"/>
    <property type="evidence" value="ECO:0007669"/>
    <property type="project" value="TreeGrafter"/>
</dbReference>
<dbReference type="SUPFAM" id="SSF55961">
    <property type="entry name" value="Bet v1-like"/>
    <property type="match status" value="1"/>
</dbReference>
<evidence type="ECO:0000313" key="6">
    <source>
        <dbReference type="Proteomes" id="UP000305948"/>
    </source>
</evidence>
<evidence type="ECO:0000313" key="5">
    <source>
        <dbReference type="EMBL" id="TFK55662.1"/>
    </source>
</evidence>
<dbReference type="PANTHER" id="PTHR12901:SF10">
    <property type="entry name" value="COENZYME Q-BINDING PROTEIN COQ10, MITOCHONDRIAL"/>
    <property type="match status" value="1"/>
</dbReference>
<evidence type="ECO:0000256" key="2">
    <source>
        <dbReference type="ARBA" id="ARBA00011814"/>
    </source>
</evidence>
<dbReference type="InterPro" id="IPR005031">
    <property type="entry name" value="COQ10_START"/>
</dbReference>
<accession>A0A5C3NE95</accession>
<dbReference type="InterPro" id="IPR023393">
    <property type="entry name" value="START-like_dom_sf"/>
</dbReference>
<sequence length="233" mass="25762">MFSRLSKARRSFQCSAGHRRSVCQRRRIFSLPKLPSLPPFPGDESKPQIYHERKILPYTREQLYEVVADVASYPRFVPFCTGARILTPQAAQGGSSSAQQLEAELTVGFLSFKESYVSKVVCTPHESVEARASSSSPLFKSLVTTWRFQDIGPASTAVNQGIAASQNEAGLSMRAGWVMQENPQAVVTLDLAYVFSNPLHASVSAMFFGQVSRLMVDAFQQRCVEVYGGDVKQ</sequence>
<organism evidence="5 6">
    <name type="scientific">Heliocybe sulcata</name>
    <dbReference type="NCBI Taxonomy" id="5364"/>
    <lineage>
        <taxon>Eukaryota</taxon>
        <taxon>Fungi</taxon>
        <taxon>Dikarya</taxon>
        <taxon>Basidiomycota</taxon>
        <taxon>Agaricomycotina</taxon>
        <taxon>Agaricomycetes</taxon>
        <taxon>Gloeophyllales</taxon>
        <taxon>Gloeophyllaceae</taxon>
        <taxon>Heliocybe</taxon>
    </lineage>
</organism>
<dbReference type="GO" id="GO:0048039">
    <property type="term" value="F:ubiquinone binding"/>
    <property type="evidence" value="ECO:0007669"/>
    <property type="project" value="InterPro"/>
</dbReference>
<proteinExistence type="inferred from homology"/>
<dbReference type="EMBL" id="ML213504">
    <property type="protein sequence ID" value="TFK55662.1"/>
    <property type="molecule type" value="Genomic_DNA"/>
</dbReference>